<feature type="region of interest" description="Disordered" evidence="1">
    <location>
        <begin position="93"/>
        <end position="118"/>
    </location>
</feature>
<gene>
    <name evidence="3" type="ORF">GBZ26_07315</name>
</gene>
<keyword evidence="4" id="KW-1185">Reference proteome</keyword>
<organism evidence="3 4">
    <name type="scientific">Azospirillum formosense</name>
    <dbReference type="NCBI Taxonomy" id="861533"/>
    <lineage>
        <taxon>Bacteria</taxon>
        <taxon>Pseudomonadati</taxon>
        <taxon>Pseudomonadota</taxon>
        <taxon>Alphaproteobacteria</taxon>
        <taxon>Rhodospirillales</taxon>
        <taxon>Azospirillaceae</taxon>
        <taxon>Azospirillum</taxon>
    </lineage>
</organism>
<protein>
    <recommendedName>
        <fullName evidence="2">Transposase IS204/IS1001/IS1096/IS1165 DDE domain-containing protein</fullName>
    </recommendedName>
</protein>
<dbReference type="Proteomes" id="UP000639419">
    <property type="component" value="Unassembled WGS sequence"/>
</dbReference>
<evidence type="ECO:0000313" key="3">
    <source>
        <dbReference type="EMBL" id="NUB19021.1"/>
    </source>
</evidence>
<dbReference type="EMBL" id="WHOR01000035">
    <property type="protein sequence ID" value="NUB19021.1"/>
    <property type="molecule type" value="Genomic_DNA"/>
</dbReference>
<sequence length="214" mass="22988">MVRVAVASRPGVAHMEGACRSSLSFRAAARFRSSVAAAAPLSFSQSHSRRQSPRQCPLPALWRHQPRGAQPVPATSPGQAKAVHLWLRQHRSVPAETTPHRRHKETPPPSASPPTLLSPKRLARALVKPAEAESDHAAAGLEAWLIEASSCGIAAVQTSAAGLEQDGAAVRAALRLPWSSGQAEGQINRLKLLKRQMYGRASLDLLRRRTLLAA</sequence>
<comment type="caution">
    <text evidence="3">The sequence shown here is derived from an EMBL/GenBank/DDBJ whole genome shotgun (WGS) entry which is preliminary data.</text>
</comment>
<name>A0ABX2KYT6_9PROT</name>
<proteinExistence type="predicted"/>
<evidence type="ECO:0000256" key="1">
    <source>
        <dbReference type="SAM" id="MobiDB-lite"/>
    </source>
</evidence>
<evidence type="ECO:0000313" key="4">
    <source>
        <dbReference type="Proteomes" id="UP000639419"/>
    </source>
</evidence>
<dbReference type="InterPro" id="IPR047951">
    <property type="entry name" value="Transpos_ISL3"/>
</dbReference>
<dbReference type="PANTHER" id="PTHR33498:SF1">
    <property type="entry name" value="TRANSPOSASE FOR INSERTION SEQUENCE ELEMENT IS1557"/>
    <property type="match status" value="1"/>
</dbReference>
<evidence type="ECO:0000259" key="2">
    <source>
        <dbReference type="Pfam" id="PF01610"/>
    </source>
</evidence>
<feature type="domain" description="Transposase IS204/IS1001/IS1096/IS1165 DDE" evidence="2">
    <location>
        <begin position="131"/>
        <end position="209"/>
    </location>
</feature>
<reference evidence="3 4" key="1">
    <citation type="submission" date="2019-10" db="EMBL/GenBank/DDBJ databases">
        <title>Genome sequence of Azospirillum formosense CC-Nfb-7.</title>
        <authorList>
            <person name="Ambrosini A."/>
            <person name="Sant'Anna F.H."/>
            <person name="Cassan F.D."/>
            <person name="Souza E.M."/>
            <person name="Passaglia L.M.P."/>
        </authorList>
    </citation>
    <scope>NUCLEOTIDE SEQUENCE [LARGE SCALE GENOMIC DNA]</scope>
    <source>
        <strain evidence="3 4">CC-NFb-7</strain>
    </source>
</reference>
<dbReference type="RefSeq" id="WP_425514966.1">
    <property type="nucleotide sequence ID" value="NZ_JABEXZ010000004.1"/>
</dbReference>
<dbReference type="Pfam" id="PF01610">
    <property type="entry name" value="DDE_Tnp_ISL3"/>
    <property type="match status" value="1"/>
</dbReference>
<dbReference type="InterPro" id="IPR002560">
    <property type="entry name" value="Transposase_DDE"/>
</dbReference>
<accession>A0ABX2KYT6</accession>
<dbReference type="PANTHER" id="PTHR33498">
    <property type="entry name" value="TRANSPOSASE FOR INSERTION SEQUENCE ELEMENT IS1557"/>
    <property type="match status" value="1"/>
</dbReference>